<dbReference type="Proteomes" id="UP000183275">
    <property type="component" value="Unassembled WGS sequence"/>
</dbReference>
<organism evidence="2 3">
    <name type="scientific">Natrinema salifodinae</name>
    <dbReference type="NCBI Taxonomy" id="1202768"/>
    <lineage>
        <taxon>Archaea</taxon>
        <taxon>Methanobacteriati</taxon>
        <taxon>Methanobacteriota</taxon>
        <taxon>Stenosarchaea group</taxon>
        <taxon>Halobacteria</taxon>
        <taxon>Halobacteriales</taxon>
        <taxon>Natrialbaceae</taxon>
        <taxon>Natrinema</taxon>
    </lineage>
</organism>
<name>A0A1I0QHV8_9EURY</name>
<protein>
    <submittedName>
        <fullName evidence="2">Uncharacterized protein</fullName>
    </submittedName>
</protein>
<feature type="compositionally biased region" description="Gly residues" evidence="1">
    <location>
        <begin position="232"/>
        <end position="243"/>
    </location>
</feature>
<accession>A0A1I0QHV8</accession>
<dbReference type="STRING" id="1202768.SAMN05216285_3581"/>
<evidence type="ECO:0000313" key="3">
    <source>
        <dbReference type="Proteomes" id="UP000183275"/>
    </source>
</evidence>
<evidence type="ECO:0000256" key="1">
    <source>
        <dbReference type="SAM" id="MobiDB-lite"/>
    </source>
</evidence>
<feature type="compositionally biased region" description="Polar residues" evidence="1">
    <location>
        <begin position="206"/>
        <end position="219"/>
    </location>
</feature>
<feature type="compositionally biased region" description="Gly residues" evidence="1">
    <location>
        <begin position="27"/>
        <end position="40"/>
    </location>
</feature>
<gene>
    <name evidence="2" type="ORF">SAMN05216285_3581</name>
</gene>
<dbReference type="EMBL" id="FOIS01000004">
    <property type="protein sequence ID" value="SEW26458.1"/>
    <property type="molecule type" value="Genomic_DNA"/>
</dbReference>
<feature type="compositionally biased region" description="Gly residues" evidence="1">
    <location>
        <begin position="196"/>
        <end position="205"/>
    </location>
</feature>
<feature type="compositionally biased region" description="Low complexity" evidence="1">
    <location>
        <begin position="220"/>
        <end position="231"/>
    </location>
</feature>
<feature type="compositionally biased region" description="Low complexity" evidence="1">
    <location>
        <begin position="41"/>
        <end position="74"/>
    </location>
</feature>
<dbReference type="Pfam" id="PF03860">
    <property type="entry name" value="Csp"/>
    <property type="match status" value="1"/>
</dbReference>
<dbReference type="Gene3D" id="1.20.1270.360">
    <property type="match status" value="1"/>
</dbReference>
<proteinExistence type="predicted"/>
<dbReference type="RefSeq" id="WP_241471262.1">
    <property type="nucleotide sequence ID" value="NZ_FOIS01000004.1"/>
</dbReference>
<reference evidence="3" key="1">
    <citation type="submission" date="2016-10" db="EMBL/GenBank/DDBJ databases">
        <authorList>
            <person name="Varghese N."/>
        </authorList>
    </citation>
    <scope>NUCLEOTIDE SEQUENCE [LARGE SCALE GENOMIC DNA]</scope>
    <source>
        <strain evidence="3">CGMCC 1.12284</strain>
    </source>
</reference>
<feature type="region of interest" description="Disordered" evidence="1">
    <location>
        <begin position="1"/>
        <end position="74"/>
    </location>
</feature>
<keyword evidence="3" id="KW-1185">Reference proteome</keyword>
<feature type="compositionally biased region" description="Low complexity" evidence="1">
    <location>
        <begin position="1"/>
        <end position="26"/>
    </location>
</feature>
<dbReference type="InterPro" id="IPR005560">
    <property type="entry name" value="Csp_YhjQ"/>
</dbReference>
<evidence type="ECO:0000313" key="2">
    <source>
        <dbReference type="EMBL" id="SEW26458.1"/>
    </source>
</evidence>
<feature type="region of interest" description="Disordered" evidence="1">
    <location>
        <begin position="196"/>
        <end position="243"/>
    </location>
</feature>
<dbReference type="eggNOG" id="arCOG10152">
    <property type="taxonomic scope" value="Archaea"/>
</dbReference>
<dbReference type="AlphaFoldDB" id="A0A1I0QHV8"/>
<sequence>MSHQYQQQPRQSQMDDQYGQPPQSTQGTGGQQMGAQGMTGGQQPMSGGQQMGGQMMEPQGQGMSGQQMGTQTQPQGRMTFENHLTNELRIALEDFTELSHIADWCAKMCASEGPQLATCAAMCRDIAELAEFNEKLIARDSMFGPEIADTFIRIAEESLPELQQYQQHPHVAETISAINRTIDSCTTVLGMVGGGQAMGTQGPSGGQQMESQAMSGRQTGQMSGQQMEQPGGQMGGQQMGGQY</sequence>